<name>A0A0A8YVJ4_ARUDO</name>
<reference evidence="1" key="2">
    <citation type="journal article" date="2015" name="Data Brief">
        <title>Shoot transcriptome of the giant reed, Arundo donax.</title>
        <authorList>
            <person name="Barrero R.A."/>
            <person name="Guerrero F.D."/>
            <person name="Moolhuijzen P."/>
            <person name="Goolsby J.A."/>
            <person name="Tidwell J."/>
            <person name="Bellgard S.E."/>
            <person name="Bellgard M.I."/>
        </authorList>
    </citation>
    <scope>NUCLEOTIDE SEQUENCE</scope>
    <source>
        <tissue evidence="1">Shoot tissue taken approximately 20 cm above the soil surface</tissue>
    </source>
</reference>
<dbReference type="AlphaFoldDB" id="A0A0A8YVJ4"/>
<reference evidence="1" key="1">
    <citation type="submission" date="2014-09" db="EMBL/GenBank/DDBJ databases">
        <authorList>
            <person name="Magalhaes I.L.F."/>
            <person name="Oliveira U."/>
            <person name="Santos F.R."/>
            <person name="Vidigal T.H.D.A."/>
            <person name="Brescovit A.D."/>
            <person name="Santos A.J."/>
        </authorList>
    </citation>
    <scope>NUCLEOTIDE SEQUENCE</scope>
    <source>
        <tissue evidence="1">Shoot tissue taken approximately 20 cm above the soil surface</tissue>
    </source>
</reference>
<sequence>MRLTMAVKANLPLRTVHTKMPWIRTVVTYY</sequence>
<accession>A0A0A8YVJ4</accession>
<proteinExistence type="predicted"/>
<protein>
    <submittedName>
        <fullName evidence="1">Uncharacterized protein</fullName>
    </submittedName>
</protein>
<dbReference type="EMBL" id="GBRH01271293">
    <property type="protein sequence ID" value="JAD26602.1"/>
    <property type="molecule type" value="Transcribed_RNA"/>
</dbReference>
<evidence type="ECO:0000313" key="1">
    <source>
        <dbReference type="EMBL" id="JAD26602.1"/>
    </source>
</evidence>
<organism evidence="1">
    <name type="scientific">Arundo donax</name>
    <name type="common">Giant reed</name>
    <name type="synonym">Donax arundinaceus</name>
    <dbReference type="NCBI Taxonomy" id="35708"/>
    <lineage>
        <taxon>Eukaryota</taxon>
        <taxon>Viridiplantae</taxon>
        <taxon>Streptophyta</taxon>
        <taxon>Embryophyta</taxon>
        <taxon>Tracheophyta</taxon>
        <taxon>Spermatophyta</taxon>
        <taxon>Magnoliopsida</taxon>
        <taxon>Liliopsida</taxon>
        <taxon>Poales</taxon>
        <taxon>Poaceae</taxon>
        <taxon>PACMAD clade</taxon>
        <taxon>Arundinoideae</taxon>
        <taxon>Arundineae</taxon>
        <taxon>Arundo</taxon>
    </lineage>
</organism>